<dbReference type="GO" id="GO:0008843">
    <property type="term" value="F:endochitinase activity"/>
    <property type="evidence" value="ECO:0007669"/>
    <property type="project" value="UniProtKB-EC"/>
</dbReference>
<dbReference type="InterPro" id="IPR036508">
    <property type="entry name" value="Chitin-bd_dom_sf"/>
</dbReference>
<dbReference type="EMBL" id="CAKXAJ010025449">
    <property type="protein sequence ID" value="CAH2239667.1"/>
    <property type="molecule type" value="Genomic_DNA"/>
</dbReference>
<keyword evidence="10 12" id="KW-0326">Glycosidase</keyword>
<dbReference type="GO" id="GO:0006032">
    <property type="term" value="P:chitin catabolic process"/>
    <property type="evidence" value="ECO:0007669"/>
    <property type="project" value="UniProtKB-KW"/>
</dbReference>
<evidence type="ECO:0000256" key="6">
    <source>
        <dbReference type="ARBA" id="ARBA00022801"/>
    </source>
</evidence>
<evidence type="ECO:0000256" key="5">
    <source>
        <dbReference type="ARBA" id="ARBA00022729"/>
    </source>
</evidence>
<keyword evidence="5 14" id="KW-0732">Signal</keyword>
<feature type="region of interest" description="Disordered" evidence="13">
    <location>
        <begin position="396"/>
        <end position="466"/>
    </location>
</feature>
<sequence length="523" mass="57290">MNKLILFVLFVISLTCGYVAANQKVVVCYYGTWATYRTGDGKFDVGHINTDLCTHIIYTFAGINNQGIVVALDPELDLPDSGKDNYRKFNALKQYKPSLKTLLAIGGYNQGSAKYSVMAASSSLRKNFITSATEMALKYGFDGIDIDWEYPNGRDTVYGRADVDNFTQLLKEMRAEFDKHGLLLSAAVAAVGKVAALYYDIPAFTQYVDYVNLMTYDMNGSWDSVTGHNAPLHKGQGDENVAKQNVFTVDLSLEYWLQQGCPAHKLVLGIPLYGRTFLLTNANNSGVRARASGPGIAGPWTATNGFIGYNEFCLRQKTESWNLRYDSSAKVPYAVQGRNWVSYDDPNSIASKIEHALKYNLAGAMIWSIETDDFRGKCAGDFPLLRAINQALGKYSATTTPAASSTTTTSTTTTTTTPKPVQTSTTTTSRPSTTSTTTTTRPIQTTRTTTSRPAQTSTTLAPSPSVCQREGYNPNLANCNSFYVCTRGGFGGLVPHLFTCPANLHWDQQNSVCNYSQQANCEN</sequence>
<evidence type="ECO:0000256" key="2">
    <source>
        <dbReference type="ARBA" id="ARBA00009121"/>
    </source>
</evidence>
<evidence type="ECO:0000256" key="11">
    <source>
        <dbReference type="ARBA" id="ARBA00023326"/>
    </source>
</evidence>
<evidence type="ECO:0000256" key="10">
    <source>
        <dbReference type="ARBA" id="ARBA00023295"/>
    </source>
</evidence>
<feature type="domain" description="Chitin-binding type-2" evidence="15">
    <location>
        <begin position="464"/>
        <end position="523"/>
    </location>
</feature>
<dbReference type="PROSITE" id="PS50940">
    <property type="entry name" value="CHIT_BIND_II"/>
    <property type="match status" value="1"/>
</dbReference>
<dbReference type="Gene3D" id="3.20.20.80">
    <property type="entry name" value="Glycosidases"/>
    <property type="match status" value="1"/>
</dbReference>
<comment type="catalytic activity">
    <reaction evidence="1">
        <text>Random endo-hydrolysis of N-acetyl-beta-D-glucosaminide (1-&gt;4)-beta-linkages in chitin and chitodextrins.</text>
        <dbReference type="EC" id="3.2.1.14"/>
    </reaction>
</comment>
<dbReference type="Proteomes" id="UP000838756">
    <property type="component" value="Unassembled WGS sequence"/>
</dbReference>
<protein>
    <recommendedName>
        <fullName evidence="3">chitinase</fullName>
        <ecNumber evidence="3">3.2.1.14</ecNumber>
    </recommendedName>
</protein>
<name>A0A8S4RNE5_9NEOP</name>
<evidence type="ECO:0000256" key="9">
    <source>
        <dbReference type="ARBA" id="ARBA00023277"/>
    </source>
</evidence>
<dbReference type="EC" id="3.2.1.14" evidence="3"/>
<dbReference type="Pfam" id="PF01607">
    <property type="entry name" value="CBM_14"/>
    <property type="match status" value="1"/>
</dbReference>
<dbReference type="PROSITE" id="PS01095">
    <property type="entry name" value="GH18_1"/>
    <property type="match status" value="1"/>
</dbReference>
<dbReference type="SMART" id="SM00494">
    <property type="entry name" value="ChtBD2"/>
    <property type="match status" value="1"/>
</dbReference>
<reference evidence="17" key="1">
    <citation type="submission" date="2022-03" db="EMBL/GenBank/DDBJ databases">
        <authorList>
            <person name="Lindestad O."/>
        </authorList>
    </citation>
    <scope>NUCLEOTIDE SEQUENCE</scope>
</reference>
<keyword evidence="4" id="KW-0147">Chitin-binding</keyword>
<evidence type="ECO:0000256" key="7">
    <source>
        <dbReference type="ARBA" id="ARBA00023024"/>
    </source>
</evidence>
<dbReference type="FunFam" id="3.10.50.10:FF:000004">
    <property type="entry name" value="Chitinase 5"/>
    <property type="match status" value="1"/>
</dbReference>
<feature type="chain" id="PRO_5035946713" description="chitinase" evidence="14">
    <location>
        <begin position="22"/>
        <end position="523"/>
    </location>
</feature>
<evidence type="ECO:0000256" key="14">
    <source>
        <dbReference type="SAM" id="SignalP"/>
    </source>
</evidence>
<evidence type="ECO:0000256" key="12">
    <source>
        <dbReference type="RuleBase" id="RU000489"/>
    </source>
</evidence>
<evidence type="ECO:0000256" key="1">
    <source>
        <dbReference type="ARBA" id="ARBA00000822"/>
    </source>
</evidence>
<accession>A0A8S4RNE5</accession>
<dbReference type="PANTHER" id="PTHR11177:SF360">
    <property type="entry name" value="CHITINASE 4-RELATED"/>
    <property type="match status" value="1"/>
</dbReference>
<comment type="similarity">
    <text evidence="2">Belongs to the glycosyl hydrolase 18 family. Chitinase class II subfamily.</text>
</comment>
<feature type="signal peptide" evidence="14">
    <location>
        <begin position="1"/>
        <end position="21"/>
    </location>
</feature>
<keyword evidence="18" id="KW-1185">Reference proteome</keyword>
<dbReference type="InterPro" id="IPR029070">
    <property type="entry name" value="Chitinase_insertion_sf"/>
</dbReference>
<dbReference type="GO" id="GO:0008061">
    <property type="term" value="F:chitin binding"/>
    <property type="evidence" value="ECO:0007669"/>
    <property type="project" value="UniProtKB-KW"/>
</dbReference>
<dbReference type="AlphaFoldDB" id="A0A8S4RNE5"/>
<evidence type="ECO:0000256" key="8">
    <source>
        <dbReference type="ARBA" id="ARBA00023157"/>
    </source>
</evidence>
<comment type="caution">
    <text evidence="17">The sequence shown here is derived from an EMBL/GenBank/DDBJ whole genome shotgun (WGS) entry which is preliminary data.</text>
</comment>
<dbReference type="CDD" id="cd02872">
    <property type="entry name" value="GH18_chitolectin_chitotriosidase"/>
    <property type="match status" value="1"/>
</dbReference>
<gene>
    <name evidence="17" type="primary">jg12443</name>
    <name evidence="17" type="ORF">PAEG_LOCUS16330</name>
</gene>
<feature type="compositionally biased region" description="Low complexity" evidence="13">
    <location>
        <begin position="396"/>
        <end position="459"/>
    </location>
</feature>
<evidence type="ECO:0000313" key="18">
    <source>
        <dbReference type="Proteomes" id="UP000838756"/>
    </source>
</evidence>
<keyword evidence="7" id="KW-0146">Chitin degradation</keyword>
<dbReference type="InterPro" id="IPR011583">
    <property type="entry name" value="Chitinase_II/V-like_cat"/>
</dbReference>
<dbReference type="Gene3D" id="3.10.50.10">
    <property type="match status" value="1"/>
</dbReference>
<dbReference type="InterPro" id="IPR001223">
    <property type="entry name" value="Glyco_hydro18_cat"/>
</dbReference>
<dbReference type="PANTHER" id="PTHR11177">
    <property type="entry name" value="CHITINASE"/>
    <property type="match status" value="1"/>
</dbReference>
<dbReference type="Pfam" id="PF00704">
    <property type="entry name" value="Glyco_hydro_18"/>
    <property type="match status" value="1"/>
</dbReference>
<evidence type="ECO:0000313" key="17">
    <source>
        <dbReference type="EMBL" id="CAH2239667.1"/>
    </source>
</evidence>
<proteinExistence type="inferred from homology"/>
<dbReference type="SUPFAM" id="SSF54556">
    <property type="entry name" value="Chitinase insertion domain"/>
    <property type="match status" value="1"/>
</dbReference>
<dbReference type="InterPro" id="IPR050314">
    <property type="entry name" value="Glycosyl_Hydrlase_18"/>
</dbReference>
<evidence type="ECO:0000256" key="13">
    <source>
        <dbReference type="SAM" id="MobiDB-lite"/>
    </source>
</evidence>
<feature type="domain" description="GH18" evidence="16">
    <location>
        <begin position="24"/>
        <end position="395"/>
    </location>
</feature>
<keyword evidence="6 12" id="KW-0378">Hydrolase</keyword>
<dbReference type="SUPFAM" id="SSF57625">
    <property type="entry name" value="Invertebrate chitin-binding proteins"/>
    <property type="match status" value="1"/>
</dbReference>
<keyword evidence="11" id="KW-0624">Polysaccharide degradation</keyword>
<dbReference type="OrthoDB" id="73875at2759"/>
<organism evidence="17 18">
    <name type="scientific">Pararge aegeria aegeria</name>
    <dbReference type="NCBI Taxonomy" id="348720"/>
    <lineage>
        <taxon>Eukaryota</taxon>
        <taxon>Metazoa</taxon>
        <taxon>Ecdysozoa</taxon>
        <taxon>Arthropoda</taxon>
        <taxon>Hexapoda</taxon>
        <taxon>Insecta</taxon>
        <taxon>Pterygota</taxon>
        <taxon>Neoptera</taxon>
        <taxon>Endopterygota</taxon>
        <taxon>Lepidoptera</taxon>
        <taxon>Glossata</taxon>
        <taxon>Ditrysia</taxon>
        <taxon>Papilionoidea</taxon>
        <taxon>Nymphalidae</taxon>
        <taxon>Satyrinae</taxon>
        <taxon>Satyrini</taxon>
        <taxon>Parargina</taxon>
        <taxon>Pararge</taxon>
    </lineage>
</organism>
<evidence type="ECO:0000256" key="3">
    <source>
        <dbReference type="ARBA" id="ARBA00012729"/>
    </source>
</evidence>
<evidence type="ECO:0000259" key="15">
    <source>
        <dbReference type="PROSITE" id="PS50940"/>
    </source>
</evidence>
<dbReference type="InterPro" id="IPR002557">
    <property type="entry name" value="Chitin-bd_dom"/>
</dbReference>
<keyword evidence="9" id="KW-0119">Carbohydrate metabolism</keyword>
<dbReference type="InterPro" id="IPR017853">
    <property type="entry name" value="GH"/>
</dbReference>
<keyword evidence="8" id="KW-1015">Disulfide bond</keyword>
<evidence type="ECO:0000259" key="16">
    <source>
        <dbReference type="PROSITE" id="PS51910"/>
    </source>
</evidence>
<dbReference type="PROSITE" id="PS51910">
    <property type="entry name" value="GH18_2"/>
    <property type="match status" value="1"/>
</dbReference>
<dbReference type="InterPro" id="IPR001579">
    <property type="entry name" value="Glyco_hydro_18_chit_AS"/>
</dbReference>
<dbReference type="GO" id="GO:0000272">
    <property type="term" value="P:polysaccharide catabolic process"/>
    <property type="evidence" value="ECO:0007669"/>
    <property type="project" value="UniProtKB-KW"/>
</dbReference>
<evidence type="ECO:0000256" key="4">
    <source>
        <dbReference type="ARBA" id="ARBA00022669"/>
    </source>
</evidence>
<dbReference type="SUPFAM" id="SSF51445">
    <property type="entry name" value="(Trans)glycosidases"/>
    <property type="match status" value="1"/>
</dbReference>
<dbReference type="Gene3D" id="2.170.140.10">
    <property type="entry name" value="Chitin binding domain"/>
    <property type="match status" value="1"/>
</dbReference>
<dbReference type="GO" id="GO:0005576">
    <property type="term" value="C:extracellular region"/>
    <property type="evidence" value="ECO:0007669"/>
    <property type="project" value="InterPro"/>
</dbReference>
<dbReference type="SMART" id="SM00636">
    <property type="entry name" value="Glyco_18"/>
    <property type="match status" value="1"/>
</dbReference>